<feature type="domain" description="Aminotransferase class V" evidence="2">
    <location>
        <begin position="1"/>
        <end position="93"/>
    </location>
</feature>
<dbReference type="PANTHER" id="PTHR43586:SF8">
    <property type="entry name" value="CYSTEINE DESULFURASE 1, CHLOROPLASTIC"/>
    <property type="match status" value="1"/>
</dbReference>
<keyword evidence="1" id="KW-0663">Pyridoxal phosphate</keyword>
<evidence type="ECO:0000259" key="2">
    <source>
        <dbReference type="Pfam" id="PF00266"/>
    </source>
</evidence>
<accession>A0A382WQY9</accession>
<dbReference type="EMBL" id="UINC01161851">
    <property type="protein sequence ID" value="SVD61276.1"/>
    <property type="molecule type" value="Genomic_DNA"/>
</dbReference>
<dbReference type="AlphaFoldDB" id="A0A382WQY9"/>
<protein>
    <recommendedName>
        <fullName evidence="2">Aminotransferase class V domain-containing protein</fullName>
    </recommendedName>
</protein>
<evidence type="ECO:0000313" key="3">
    <source>
        <dbReference type="EMBL" id="SVD61276.1"/>
    </source>
</evidence>
<reference evidence="3" key="1">
    <citation type="submission" date="2018-05" db="EMBL/GenBank/DDBJ databases">
        <authorList>
            <person name="Lanie J.A."/>
            <person name="Ng W.-L."/>
            <person name="Kazmierczak K.M."/>
            <person name="Andrzejewski T.M."/>
            <person name="Davidsen T.M."/>
            <person name="Wayne K.J."/>
            <person name="Tettelin H."/>
            <person name="Glass J.I."/>
            <person name="Rusch D."/>
            <person name="Podicherti R."/>
            <person name="Tsui H.-C.T."/>
            <person name="Winkler M.E."/>
        </authorList>
    </citation>
    <scope>NUCLEOTIDE SEQUENCE</scope>
</reference>
<feature type="non-terminal residue" evidence="3">
    <location>
        <position position="1"/>
    </location>
</feature>
<dbReference type="InterPro" id="IPR015421">
    <property type="entry name" value="PyrdxlP-dep_Trfase_major"/>
</dbReference>
<feature type="non-terminal residue" evidence="3">
    <location>
        <position position="93"/>
    </location>
</feature>
<dbReference type="SUPFAM" id="SSF53383">
    <property type="entry name" value="PLP-dependent transferases"/>
    <property type="match status" value="1"/>
</dbReference>
<organism evidence="3">
    <name type="scientific">marine metagenome</name>
    <dbReference type="NCBI Taxonomy" id="408172"/>
    <lineage>
        <taxon>unclassified sequences</taxon>
        <taxon>metagenomes</taxon>
        <taxon>ecological metagenomes</taxon>
    </lineage>
</organism>
<dbReference type="PANTHER" id="PTHR43586">
    <property type="entry name" value="CYSTEINE DESULFURASE"/>
    <property type="match status" value="1"/>
</dbReference>
<dbReference type="Pfam" id="PF00266">
    <property type="entry name" value="Aminotran_5"/>
    <property type="match status" value="1"/>
</dbReference>
<sequence length="93" mass="10240">VYFDNAATTQKPRAVLNAIHNYYEHDNANVHRGIHELSNRATATYEGARDRVAQFINAPAREDIIFTRGTTESINLVAATWGAANLGEGDVIL</sequence>
<gene>
    <name evidence="3" type="ORF">METZ01_LOCUS414130</name>
</gene>
<dbReference type="InterPro" id="IPR015424">
    <property type="entry name" value="PyrdxlP-dep_Trfase"/>
</dbReference>
<proteinExistence type="predicted"/>
<evidence type="ECO:0000256" key="1">
    <source>
        <dbReference type="ARBA" id="ARBA00022898"/>
    </source>
</evidence>
<dbReference type="InterPro" id="IPR000192">
    <property type="entry name" value="Aminotrans_V_dom"/>
</dbReference>
<name>A0A382WQY9_9ZZZZ</name>
<dbReference type="Gene3D" id="3.40.640.10">
    <property type="entry name" value="Type I PLP-dependent aspartate aminotransferase-like (Major domain)"/>
    <property type="match status" value="1"/>
</dbReference>